<proteinExistence type="predicted"/>
<organism evidence="1 2">
    <name type="scientific">Leptospira kirschneri str. H1</name>
    <dbReference type="NCBI Taxonomy" id="1049966"/>
    <lineage>
        <taxon>Bacteria</taxon>
        <taxon>Pseudomonadati</taxon>
        <taxon>Spirochaetota</taxon>
        <taxon>Spirochaetia</taxon>
        <taxon>Leptospirales</taxon>
        <taxon>Leptospiraceae</taxon>
        <taxon>Leptospira</taxon>
    </lineage>
</organism>
<evidence type="ECO:0000313" key="1">
    <source>
        <dbReference type="EMBL" id="EKO16547.1"/>
    </source>
</evidence>
<protein>
    <submittedName>
        <fullName evidence="1">Uncharacterized protein</fullName>
    </submittedName>
</protein>
<sequence length="89" mass="10941">MKRIFEQFAFGHFAYRTPRFCKESFVFGIFLARFLKNQDLQFNENRFQIFAIAFEFLQDFKSSSTYRMFFFDSVAVWKYARDLMDEICF</sequence>
<comment type="caution">
    <text evidence="1">The sequence shown here is derived from an EMBL/GenBank/DDBJ whole genome shotgun (WGS) entry which is preliminary data.</text>
</comment>
<gene>
    <name evidence="1" type="ORF">LEP1GSC081_1107</name>
</gene>
<accession>A0A0E2B6R5</accession>
<reference evidence="1 2" key="1">
    <citation type="submission" date="2012-10" db="EMBL/GenBank/DDBJ databases">
        <authorList>
            <person name="Harkins D.M."/>
            <person name="Durkin A.S."/>
            <person name="Brinkac L.M."/>
            <person name="Selengut J.D."/>
            <person name="Sanka R."/>
            <person name="DePew J."/>
            <person name="Purushe J."/>
            <person name="Peacock S.J."/>
            <person name="Thaipadungpanit J."/>
            <person name="Wuthiekanun V.W."/>
            <person name="Day N.P."/>
            <person name="Vinetz J.M."/>
            <person name="Sutton G.G."/>
            <person name="Nelson W.C."/>
            <person name="Fouts D.E."/>
        </authorList>
    </citation>
    <scope>NUCLEOTIDE SEQUENCE [LARGE SCALE GENOMIC DNA]</scope>
    <source>
        <strain evidence="1 2">H1</strain>
    </source>
</reference>
<dbReference type="AlphaFoldDB" id="A0A0E2B6R5"/>
<evidence type="ECO:0000313" key="2">
    <source>
        <dbReference type="Proteomes" id="UP000006253"/>
    </source>
</evidence>
<name>A0A0E2B6R5_9LEPT</name>
<dbReference type="EMBL" id="AHMY02000024">
    <property type="protein sequence ID" value="EKO16547.1"/>
    <property type="molecule type" value="Genomic_DNA"/>
</dbReference>
<dbReference type="Proteomes" id="UP000006253">
    <property type="component" value="Unassembled WGS sequence"/>
</dbReference>
<dbReference type="RefSeq" id="WP_004764882.1">
    <property type="nucleotide sequence ID" value="NZ_AHMY02000024.1"/>
</dbReference>